<keyword evidence="3 6" id="KW-0812">Transmembrane</keyword>
<evidence type="ECO:0000256" key="2">
    <source>
        <dbReference type="ARBA" id="ARBA00022475"/>
    </source>
</evidence>
<proteinExistence type="predicted"/>
<evidence type="ECO:0000313" key="9">
    <source>
        <dbReference type="Proteomes" id="UP000177103"/>
    </source>
</evidence>
<evidence type="ECO:0000256" key="6">
    <source>
        <dbReference type="SAM" id="Phobius"/>
    </source>
</evidence>
<dbReference type="EMBL" id="MHCQ01000013">
    <property type="protein sequence ID" value="OGY24802.1"/>
    <property type="molecule type" value="Genomic_DNA"/>
</dbReference>
<protein>
    <recommendedName>
        <fullName evidence="7">Polysaccharide chain length determinant N-terminal domain-containing protein</fullName>
    </recommendedName>
</protein>
<feature type="domain" description="Polysaccharide chain length determinant N-terminal" evidence="7">
    <location>
        <begin position="3"/>
        <end position="87"/>
    </location>
</feature>
<evidence type="ECO:0000259" key="7">
    <source>
        <dbReference type="Pfam" id="PF02706"/>
    </source>
</evidence>
<feature type="transmembrane region" description="Helical" evidence="6">
    <location>
        <begin position="178"/>
        <end position="195"/>
    </location>
</feature>
<accession>A0A1G1WAS8</accession>
<dbReference type="Pfam" id="PF02706">
    <property type="entry name" value="Wzz"/>
    <property type="match status" value="1"/>
</dbReference>
<organism evidence="8 9">
    <name type="scientific">Candidatus Woykebacteria bacterium RBG_13_40_7b</name>
    <dbReference type="NCBI Taxonomy" id="1802594"/>
    <lineage>
        <taxon>Bacteria</taxon>
        <taxon>Candidatus Woykeibacteriota</taxon>
    </lineage>
</organism>
<keyword evidence="5 6" id="KW-0472">Membrane</keyword>
<keyword evidence="2" id="KW-1003">Cell membrane</keyword>
<dbReference type="AlphaFoldDB" id="A0A1G1WAS8"/>
<dbReference type="PANTHER" id="PTHR32309">
    <property type="entry name" value="TYROSINE-PROTEIN KINASE"/>
    <property type="match status" value="1"/>
</dbReference>
<dbReference type="PANTHER" id="PTHR32309:SF31">
    <property type="entry name" value="CAPSULAR EXOPOLYSACCHARIDE FAMILY"/>
    <property type="match status" value="1"/>
</dbReference>
<dbReference type="InterPro" id="IPR003856">
    <property type="entry name" value="LPS_length_determ_N"/>
</dbReference>
<sequence>MTELKDYFSILKKNIFLGLVVCLVFILAAIFYTFSQKTTFEATATLYVNRAASPASDKYYTFEGYYSGQAAKEYTDVVLGILKTPDLAIEGLKLANSKAVVGDFLGSLKVKKVGPQLIGVSVTRPTGDEAKTFLTSLAKAISDKVSSLNASSDKSFTVSLILEEPYIGEIKPNLQRNLVISALGGLLFGLLIIAFKEYLKAN</sequence>
<evidence type="ECO:0000313" key="8">
    <source>
        <dbReference type="EMBL" id="OGY24802.1"/>
    </source>
</evidence>
<comment type="caution">
    <text evidence="8">The sequence shown here is derived from an EMBL/GenBank/DDBJ whole genome shotgun (WGS) entry which is preliminary data.</text>
</comment>
<evidence type="ECO:0000256" key="3">
    <source>
        <dbReference type="ARBA" id="ARBA00022692"/>
    </source>
</evidence>
<evidence type="ECO:0000256" key="1">
    <source>
        <dbReference type="ARBA" id="ARBA00004651"/>
    </source>
</evidence>
<feature type="transmembrane region" description="Helical" evidence="6">
    <location>
        <begin position="15"/>
        <end position="34"/>
    </location>
</feature>
<evidence type="ECO:0000256" key="4">
    <source>
        <dbReference type="ARBA" id="ARBA00022989"/>
    </source>
</evidence>
<reference evidence="8 9" key="1">
    <citation type="journal article" date="2016" name="Nat. Commun.">
        <title>Thousands of microbial genomes shed light on interconnected biogeochemical processes in an aquifer system.</title>
        <authorList>
            <person name="Anantharaman K."/>
            <person name="Brown C.T."/>
            <person name="Hug L.A."/>
            <person name="Sharon I."/>
            <person name="Castelle C.J."/>
            <person name="Probst A.J."/>
            <person name="Thomas B.C."/>
            <person name="Singh A."/>
            <person name="Wilkins M.J."/>
            <person name="Karaoz U."/>
            <person name="Brodie E.L."/>
            <person name="Williams K.H."/>
            <person name="Hubbard S.S."/>
            <person name="Banfield J.F."/>
        </authorList>
    </citation>
    <scope>NUCLEOTIDE SEQUENCE [LARGE SCALE GENOMIC DNA]</scope>
</reference>
<name>A0A1G1WAS8_9BACT</name>
<gene>
    <name evidence="8" type="ORF">A2Y57_01720</name>
</gene>
<dbReference type="InterPro" id="IPR050445">
    <property type="entry name" value="Bact_polysacc_biosynth/exp"/>
</dbReference>
<dbReference type="Proteomes" id="UP000177103">
    <property type="component" value="Unassembled WGS sequence"/>
</dbReference>
<keyword evidence="4 6" id="KW-1133">Transmembrane helix</keyword>
<comment type="subcellular location">
    <subcellularLocation>
        <location evidence="1">Cell membrane</location>
        <topology evidence="1">Multi-pass membrane protein</topology>
    </subcellularLocation>
</comment>
<dbReference type="GO" id="GO:0005886">
    <property type="term" value="C:plasma membrane"/>
    <property type="evidence" value="ECO:0007669"/>
    <property type="project" value="UniProtKB-SubCell"/>
</dbReference>
<evidence type="ECO:0000256" key="5">
    <source>
        <dbReference type="ARBA" id="ARBA00023136"/>
    </source>
</evidence>